<evidence type="ECO:0000313" key="7">
    <source>
        <dbReference type="RefSeq" id="XP_025408711.1"/>
    </source>
</evidence>
<gene>
    <name evidence="7" type="primary">LOC112682354</name>
</gene>
<dbReference type="Pfam" id="PF13920">
    <property type="entry name" value="zf-C3HC4_3"/>
    <property type="match status" value="1"/>
</dbReference>
<dbReference type="SUPFAM" id="SSF57850">
    <property type="entry name" value="RING/U-box"/>
    <property type="match status" value="1"/>
</dbReference>
<sequence>MDVLELCTICFEEVVVVRLNPCDHQYCIQCVTRMMEENYNICYLCRNSISRYEGYNI</sequence>
<evidence type="ECO:0000313" key="6">
    <source>
        <dbReference type="Proteomes" id="UP000694846"/>
    </source>
</evidence>
<dbReference type="InterPro" id="IPR013083">
    <property type="entry name" value="Znf_RING/FYVE/PHD"/>
</dbReference>
<evidence type="ECO:0000256" key="2">
    <source>
        <dbReference type="ARBA" id="ARBA00022771"/>
    </source>
</evidence>
<keyword evidence="6" id="KW-1185">Reference proteome</keyword>
<proteinExistence type="predicted"/>
<accession>A0A8B8FDP9</accession>
<keyword evidence="3" id="KW-0862">Zinc</keyword>
<dbReference type="SMART" id="SM00184">
    <property type="entry name" value="RING"/>
    <property type="match status" value="1"/>
</dbReference>
<feature type="domain" description="RING-type" evidence="5">
    <location>
        <begin position="7"/>
        <end position="46"/>
    </location>
</feature>
<dbReference type="AlphaFoldDB" id="A0A8B8FDP9"/>
<dbReference type="PROSITE" id="PS00518">
    <property type="entry name" value="ZF_RING_1"/>
    <property type="match status" value="1"/>
</dbReference>
<dbReference type="GO" id="GO:0008270">
    <property type="term" value="F:zinc ion binding"/>
    <property type="evidence" value="ECO:0007669"/>
    <property type="project" value="UniProtKB-KW"/>
</dbReference>
<organism evidence="6 7">
    <name type="scientific">Sipha flava</name>
    <name type="common">yellow sugarcane aphid</name>
    <dbReference type="NCBI Taxonomy" id="143950"/>
    <lineage>
        <taxon>Eukaryota</taxon>
        <taxon>Metazoa</taxon>
        <taxon>Ecdysozoa</taxon>
        <taxon>Arthropoda</taxon>
        <taxon>Hexapoda</taxon>
        <taxon>Insecta</taxon>
        <taxon>Pterygota</taxon>
        <taxon>Neoptera</taxon>
        <taxon>Paraneoptera</taxon>
        <taxon>Hemiptera</taxon>
        <taxon>Sternorrhyncha</taxon>
        <taxon>Aphidomorpha</taxon>
        <taxon>Aphidoidea</taxon>
        <taxon>Aphididae</taxon>
        <taxon>Sipha</taxon>
    </lineage>
</organism>
<dbReference type="PROSITE" id="PS50089">
    <property type="entry name" value="ZF_RING_2"/>
    <property type="match status" value="1"/>
</dbReference>
<name>A0A8B8FDP9_9HEMI</name>
<dbReference type="GeneID" id="112682354"/>
<keyword evidence="2 4" id="KW-0863">Zinc-finger</keyword>
<evidence type="ECO:0000256" key="4">
    <source>
        <dbReference type="PROSITE-ProRule" id="PRU00175"/>
    </source>
</evidence>
<reference evidence="7" key="1">
    <citation type="submission" date="2025-08" db="UniProtKB">
        <authorList>
            <consortium name="RefSeq"/>
        </authorList>
    </citation>
    <scope>IDENTIFICATION</scope>
    <source>
        <tissue evidence="7">Whole body</tissue>
    </source>
</reference>
<dbReference type="RefSeq" id="XP_025408711.1">
    <property type="nucleotide sequence ID" value="XM_025552926.1"/>
</dbReference>
<evidence type="ECO:0000256" key="3">
    <source>
        <dbReference type="ARBA" id="ARBA00022833"/>
    </source>
</evidence>
<evidence type="ECO:0000256" key="1">
    <source>
        <dbReference type="ARBA" id="ARBA00022723"/>
    </source>
</evidence>
<keyword evidence="1" id="KW-0479">Metal-binding</keyword>
<dbReference type="InterPro" id="IPR001841">
    <property type="entry name" value="Znf_RING"/>
</dbReference>
<dbReference type="InterPro" id="IPR017907">
    <property type="entry name" value="Znf_RING_CS"/>
</dbReference>
<dbReference type="Gene3D" id="3.30.40.10">
    <property type="entry name" value="Zinc/RING finger domain, C3HC4 (zinc finger)"/>
    <property type="match status" value="1"/>
</dbReference>
<protein>
    <submittedName>
        <fullName evidence="7">RNA-binding protein MEX3B-like</fullName>
    </submittedName>
</protein>
<evidence type="ECO:0000259" key="5">
    <source>
        <dbReference type="PROSITE" id="PS50089"/>
    </source>
</evidence>
<dbReference type="Proteomes" id="UP000694846">
    <property type="component" value="Unplaced"/>
</dbReference>